<dbReference type="PRINTS" id="PR00756">
    <property type="entry name" value="ALADIPTASE"/>
</dbReference>
<sequence>MKPDAYTPQSGDANLRIDHYDLSLDYKIGTNRLSGVATITGRVRERTKSVSFDLVGLHVKKVKAARGLGATFRQTGLKVKVTFGRSLEPDEPFTLTVSYSGSPHPRGSRWGTIGWEELEDGVLVASQPTGAPTWFPCNDVPRDKATYRIEITTDLDYVVVAAVPGTSRASRGRRTWAFDLDVPTATYLVALHIGRYTRREITLGGVRGALAYPRAPEARVQADFAELPRMVAVFERAFGPYPLPGYTVVVTPDELEIPLEAQGMAVFGANHIDGAGGLERLVAHALAHQWFGNSGGVQRWRDIWLNEGFACYAEWIWSESSGGPGAHALALGYRAGLARQPRDLVLADPGPDRMFDDRVYKRGALALHALRLTVGDDAFFDILRAWTSRWRGGAAKTAHFLALCEELAGEDAVAVLRHWLDDTVLPRLPEGPEGVDAAVLSESLEAGGLRQRG</sequence>
<dbReference type="InterPro" id="IPR014782">
    <property type="entry name" value="Peptidase_M1_dom"/>
</dbReference>
<feature type="binding site" evidence="14">
    <location>
        <position position="284"/>
    </location>
    <ligand>
        <name>Zn(2+)</name>
        <dbReference type="ChEBI" id="CHEBI:29105"/>
        <note>catalytic</note>
    </ligand>
</feature>
<dbReference type="EMBL" id="LXMD01000028">
    <property type="protein sequence ID" value="OCG72802.1"/>
    <property type="molecule type" value="Genomic_DNA"/>
</dbReference>
<dbReference type="STRING" id="904291.A7J15_09820"/>
<dbReference type="PANTHER" id="PTHR45726">
    <property type="entry name" value="LEUKOTRIENE A-4 HYDROLASE"/>
    <property type="match status" value="1"/>
</dbReference>
<dbReference type="Proteomes" id="UP000093355">
    <property type="component" value="Unassembled WGS sequence"/>
</dbReference>
<evidence type="ECO:0000259" key="16">
    <source>
        <dbReference type="Pfam" id="PF17900"/>
    </source>
</evidence>
<evidence type="ECO:0000256" key="11">
    <source>
        <dbReference type="ARBA" id="ARBA00023049"/>
    </source>
</evidence>
<keyword evidence="6" id="KW-0963">Cytoplasm</keyword>
<gene>
    <name evidence="17" type="ORF">A7J15_09820</name>
</gene>
<dbReference type="SUPFAM" id="SSF63737">
    <property type="entry name" value="Leukotriene A4 hydrolase N-terminal domain"/>
    <property type="match status" value="1"/>
</dbReference>
<dbReference type="EC" id="3.4.11.2" evidence="4"/>
<feature type="domain" description="Peptidase M1 membrane alanine aminopeptidase" evidence="15">
    <location>
        <begin position="229"/>
        <end position="419"/>
    </location>
</feature>
<feature type="domain" description="Aminopeptidase N-like N-terminal" evidence="16">
    <location>
        <begin position="18"/>
        <end position="188"/>
    </location>
</feature>
<evidence type="ECO:0000313" key="17">
    <source>
        <dbReference type="EMBL" id="OCG72802.1"/>
    </source>
</evidence>
<dbReference type="GO" id="GO:0006508">
    <property type="term" value="P:proteolysis"/>
    <property type="evidence" value="ECO:0007669"/>
    <property type="project" value="UniProtKB-KW"/>
</dbReference>
<dbReference type="InterPro" id="IPR045357">
    <property type="entry name" value="Aminopeptidase_N-like_N"/>
</dbReference>
<dbReference type="Pfam" id="PF01433">
    <property type="entry name" value="Peptidase_M1"/>
    <property type="match status" value="1"/>
</dbReference>
<evidence type="ECO:0000256" key="1">
    <source>
        <dbReference type="ARBA" id="ARBA00000098"/>
    </source>
</evidence>
<evidence type="ECO:0000256" key="12">
    <source>
        <dbReference type="ARBA" id="ARBA00029811"/>
    </source>
</evidence>
<feature type="binding site" evidence="14">
    <location>
        <position position="307"/>
    </location>
    <ligand>
        <name>Zn(2+)</name>
        <dbReference type="ChEBI" id="CHEBI:29105"/>
        <note>catalytic</note>
    </ligand>
</feature>
<comment type="similarity">
    <text evidence="3">Belongs to the peptidase M1 family.</text>
</comment>
<proteinExistence type="inferred from homology"/>
<protein>
    <recommendedName>
        <fullName evidence="5">Aminopeptidase N</fullName>
        <ecNumber evidence="4">3.4.11.2</ecNumber>
    </recommendedName>
    <alternativeName>
        <fullName evidence="12">Alanine aminopeptidase</fullName>
    </alternativeName>
    <alternativeName>
        <fullName evidence="13">Lysyl aminopeptidase</fullName>
    </alternativeName>
</protein>
<evidence type="ECO:0000256" key="8">
    <source>
        <dbReference type="ARBA" id="ARBA00022723"/>
    </source>
</evidence>
<comment type="subcellular location">
    <subcellularLocation>
        <location evidence="2">Cytoplasm</location>
    </subcellularLocation>
</comment>
<organism evidence="17 18">
    <name type="scientific">Microbacterium sediminis</name>
    <dbReference type="NCBI Taxonomy" id="904291"/>
    <lineage>
        <taxon>Bacteria</taxon>
        <taxon>Bacillati</taxon>
        <taxon>Actinomycetota</taxon>
        <taxon>Actinomycetes</taxon>
        <taxon>Micrococcales</taxon>
        <taxon>Microbacteriaceae</taxon>
        <taxon>Microbacterium</taxon>
    </lineage>
</organism>
<feature type="binding site" evidence="14">
    <location>
        <position position="288"/>
    </location>
    <ligand>
        <name>Zn(2+)</name>
        <dbReference type="ChEBI" id="CHEBI:29105"/>
        <note>catalytic</note>
    </ligand>
</feature>
<comment type="catalytic activity">
    <reaction evidence="1">
        <text>Release of an N-terminal amino acid, Xaa-|-Yaa- from a peptide, amide or arylamide. Xaa is preferably Ala, but may be most amino acids including Pro (slow action). When a terminal hydrophobic residue is followed by a prolyl residue, the two may be released as an intact Xaa-Pro dipeptide.</text>
        <dbReference type="EC" id="3.4.11.2"/>
    </reaction>
</comment>
<dbReference type="InterPro" id="IPR034015">
    <property type="entry name" value="M1_LTA4H"/>
</dbReference>
<evidence type="ECO:0000256" key="6">
    <source>
        <dbReference type="ARBA" id="ARBA00022490"/>
    </source>
</evidence>
<dbReference type="AlphaFoldDB" id="A0A1B9N873"/>
<evidence type="ECO:0000256" key="4">
    <source>
        <dbReference type="ARBA" id="ARBA00012564"/>
    </source>
</evidence>
<dbReference type="GO" id="GO:0016285">
    <property type="term" value="F:alanyl aminopeptidase activity"/>
    <property type="evidence" value="ECO:0007669"/>
    <property type="project" value="UniProtKB-EC"/>
</dbReference>
<dbReference type="InterPro" id="IPR001930">
    <property type="entry name" value="Peptidase_M1"/>
</dbReference>
<evidence type="ECO:0000256" key="3">
    <source>
        <dbReference type="ARBA" id="ARBA00010136"/>
    </source>
</evidence>
<dbReference type="SUPFAM" id="SSF55486">
    <property type="entry name" value="Metalloproteases ('zincins'), catalytic domain"/>
    <property type="match status" value="1"/>
</dbReference>
<evidence type="ECO:0000256" key="13">
    <source>
        <dbReference type="ARBA" id="ARBA00031533"/>
    </source>
</evidence>
<dbReference type="CDD" id="cd09603">
    <property type="entry name" value="M1_APN_like"/>
    <property type="match status" value="1"/>
</dbReference>
<evidence type="ECO:0000256" key="14">
    <source>
        <dbReference type="PIRSR" id="PIRSR634015-3"/>
    </source>
</evidence>
<evidence type="ECO:0000256" key="2">
    <source>
        <dbReference type="ARBA" id="ARBA00004496"/>
    </source>
</evidence>
<keyword evidence="10 14" id="KW-0862">Zinc</keyword>
<dbReference type="Gene3D" id="1.10.390.10">
    <property type="entry name" value="Neutral Protease Domain 2"/>
    <property type="match status" value="1"/>
</dbReference>
<dbReference type="Pfam" id="PF17900">
    <property type="entry name" value="Peptidase_M1_N"/>
    <property type="match status" value="1"/>
</dbReference>
<keyword evidence="11" id="KW-0482">Metalloprotease</keyword>
<dbReference type="GO" id="GO:0008237">
    <property type="term" value="F:metallopeptidase activity"/>
    <property type="evidence" value="ECO:0007669"/>
    <property type="project" value="UniProtKB-KW"/>
</dbReference>
<accession>A0A1B9N873</accession>
<dbReference type="InterPro" id="IPR027268">
    <property type="entry name" value="Peptidase_M4/M1_CTD_sf"/>
</dbReference>
<evidence type="ECO:0000256" key="7">
    <source>
        <dbReference type="ARBA" id="ARBA00022670"/>
    </source>
</evidence>
<dbReference type="GO" id="GO:0005737">
    <property type="term" value="C:cytoplasm"/>
    <property type="evidence" value="ECO:0007669"/>
    <property type="project" value="UniProtKB-SubCell"/>
</dbReference>
<keyword evidence="9" id="KW-0378">Hydrolase</keyword>
<evidence type="ECO:0000313" key="18">
    <source>
        <dbReference type="Proteomes" id="UP000093355"/>
    </source>
</evidence>
<reference evidence="17 18" key="1">
    <citation type="submission" date="2016-05" db="EMBL/GenBank/DDBJ databases">
        <authorList>
            <person name="Lavstsen T."/>
            <person name="Jespersen J.S."/>
        </authorList>
    </citation>
    <scope>NUCLEOTIDE SEQUENCE [LARGE SCALE GENOMIC DNA]</scope>
    <source>
        <strain evidence="17 18">YLB-01</strain>
    </source>
</reference>
<dbReference type="OrthoDB" id="100605at2"/>
<dbReference type="PANTHER" id="PTHR45726:SF3">
    <property type="entry name" value="LEUKOTRIENE A-4 HYDROLASE"/>
    <property type="match status" value="1"/>
</dbReference>
<evidence type="ECO:0000259" key="15">
    <source>
        <dbReference type="Pfam" id="PF01433"/>
    </source>
</evidence>
<keyword evidence="8 14" id="KW-0479">Metal-binding</keyword>
<name>A0A1B9N873_9MICO</name>
<comment type="cofactor">
    <cofactor evidence="14">
        <name>Zn(2+)</name>
        <dbReference type="ChEBI" id="CHEBI:29105"/>
    </cofactor>
    <text evidence="14">Binds 1 zinc ion per subunit.</text>
</comment>
<dbReference type="InterPro" id="IPR042097">
    <property type="entry name" value="Aminopeptidase_N-like_N_sf"/>
</dbReference>
<evidence type="ECO:0000256" key="5">
    <source>
        <dbReference type="ARBA" id="ARBA00015611"/>
    </source>
</evidence>
<evidence type="ECO:0000256" key="9">
    <source>
        <dbReference type="ARBA" id="ARBA00022801"/>
    </source>
</evidence>
<comment type="caution">
    <text evidence="17">The sequence shown here is derived from an EMBL/GenBank/DDBJ whole genome shotgun (WGS) entry which is preliminary data.</text>
</comment>
<dbReference type="GO" id="GO:0008270">
    <property type="term" value="F:zinc ion binding"/>
    <property type="evidence" value="ECO:0007669"/>
    <property type="project" value="InterPro"/>
</dbReference>
<dbReference type="Gene3D" id="2.60.40.1730">
    <property type="entry name" value="tricorn interacting facor f3 domain"/>
    <property type="match status" value="1"/>
</dbReference>
<evidence type="ECO:0000256" key="10">
    <source>
        <dbReference type="ARBA" id="ARBA00022833"/>
    </source>
</evidence>
<keyword evidence="18" id="KW-1185">Reference proteome</keyword>
<keyword evidence="7" id="KW-0645">Protease</keyword>